<protein>
    <submittedName>
        <fullName evidence="5">Paerucumarin biosynthesis protein PvcB</fullName>
    </submittedName>
    <submittedName>
        <fullName evidence="4">Pyoverdine biosynthesis protein</fullName>
    </submittedName>
</protein>
<dbReference type="GO" id="GO:0016706">
    <property type="term" value="F:2-oxoglutarate-dependent dioxygenase activity"/>
    <property type="evidence" value="ECO:0007669"/>
    <property type="project" value="UniProtKB-ARBA"/>
</dbReference>
<evidence type="ECO:0000313" key="4">
    <source>
        <dbReference type="EMBL" id="AOM39170.1"/>
    </source>
</evidence>
<evidence type="ECO:0000259" key="3">
    <source>
        <dbReference type="Pfam" id="PF02668"/>
    </source>
</evidence>
<dbReference type="RefSeq" id="WP_069314942.1">
    <property type="nucleotide sequence ID" value="NZ_CAWNQJ010000112.1"/>
</dbReference>
<keyword evidence="6" id="KW-1185">Reference proteome</keyword>
<reference evidence="5 7" key="2">
    <citation type="journal article" date="2017" name="Nat. Microbiol.">
        <title>Natural product diversity associated with the nematode symbionts Photorhabdus and Xenorhabdus.</title>
        <authorList>
            <person name="Tobias N.J."/>
            <person name="Wolff H."/>
            <person name="Djahanschiri B."/>
            <person name="Grundmann F."/>
            <person name="Kronenwerth M."/>
            <person name="Shi Y.M."/>
            <person name="Simonyi S."/>
            <person name="Grun P."/>
            <person name="Shapiro-Ilan D."/>
            <person name="Pidot S.J."/>
            <person name="Stinear T.P."/>
            <person name="Ebersberger I."/>
            <person name="Bode H.B."/>
        </authorList>
    </citation>
    <scope>NUCLEOTIDE SEQUENCE [LARGE SCALE GENOMIC DNA]</scope>
    <source>
        <strain evidence="5 7">DSM 17903</strain>
    </source>
</reference>
<name>A0A2G0Q004_XENHO</name>
<accession>A0A2G0Q004</accession>
<evidence type="ECO:0000313" key="5">
    <source>
        <dbReference type="EMBL" id="PHM52555.1"/>
    </source>
</evidence>
<dbReference type="PANTHER" id="PTHR10696:SF53">
    <property type="entry name" value="TYROSINE ISONITRILE DESATURASE"/>
    <property type="match status" value="1"/>
</dbReference>
<dbReference type="OrthoDB" id="581608at2"/>
<gene>
    <name evidence="4" type="ORF">A9255_00175</name>
    <name evidence="5" type="ORF">Xhom_04222</name>
</gene>
<evidence type="ECO:0000256" key="2">
    <source>
        <dbReference type="ARBA" id="ARBA00023002"/>
    </source>
</evidence>
<dbReference type="Proteomes" id="UP000094600">
    <property type="component" value="Chromosome"/>
</dbReference>
<evidence type="ECO:0000256" key="1">
    <source>
        <dbReference type="ARBA" id="ARBA00001954"/>
    </source>
</evidence>
<dbReference type="SUPFAM" id="SSF51197">
    <property type="entry name" value="Clavaminate synthase-like"/>
    <property type="match status" value="1"/>
</dbReference>
<evidence type="ECO:0000313" key="7">
    <source>
        <dbReference type="Proteomes" id="UP000225433"/>
    </source>
</evidence>
<dbReference type="STRING" id="351679.A9255_00175"/>
<dbReference type="EMBL" id="NJAI01000008">
    <property type="protein sequence ID" value="PHM52555.1"/>
    <property type="molecule type" value="Genomic_DNA"/>
</dbReference>
<dbReference type="EMBL" id="CP016176">
    <property type="protein sequence ID" value="AOM39170.1"/>
    <property type="molecule type" value="Genomic_DNA"/>
</dbReference>
<dbReference type="Proteomes" id="UP000225433">
    <property type="component" value="Unassembled WGS sequence"/>
</dbReference>
<dbReference type="InterPro" id="IPR003819">
    <property type="entry name" value="TauD/TfdA-like"/>
</dbReference>
<reference evidence="4 6" key="1">
    <citation type="submission" date="2016-06" db="EMBL/GenBank/DDBJ databases">
        <title>Bacterial characters and pathogenicity of Xenorhabdus hominickii from an entomopathogenic nematode, Steinernema monticolum.</title>
        <authorList>
            <person name="Park Y."/>
            <person name="Kim Y."/>
        </authorList>
    </citation>
    <scope>NUCLEOTIDE SEQUENCE [LARGE SCALE GENOMIC DNA]</scope>
    <source>
        <strain evidence="4 6">ANU1</strain>
    </source>
</reference>
<dbReference type="InterPro" id="IPR042098">
    <property type="entry name" value="TauD-like_sf"/>
</dbReference>
<evidence type="ECO:0000313" key="6">
    <source>
        <dbReference type="Proteomes" id="UP000094600"/>
    </source>
</evidence>
<proteinExistence type="predicted"/>
<comment type="cofactor">
    <cofactor evidence="1">
        <name>Fe(2+)</name>
        <dbReference type="ChEBI" id="CHEBI:29033"/>
    </cofactor>
</comment>
<organism evidence="5 7">
    <name type="scientific">Xenorhabdus hominickii</name>
    <dbReference type="NCBI Taxonomy" id="351679"/>
    <lineage>
        <taxon>Bacteria</taxon>
        <taxon>Pseudomonadati</taxon>
        <taxon>Pseudomonadota</taxon>
        <taxon>Gammaproteobacteria</taxon>
        <taxon>Enterobacterales</taxon>
        <taxon>Morganellaceae</taxon>
        <taxon>Xenorhabdus</taxon>
    </lineage>
</organism>
<dbReference type="Pfam" id="PF02668">
    <property type="entry name" value="TauD"/>
    <property type="match status" value="1"/>
</dbReference>
<dbReference type="KEGG" id="xho:A9255_00175"/>
<dbReference type="PANTHER" id="PTHR10696">
    <property type="entry name" value="GAMMA-BUTYROBETAINE HYDROXYLASE-RELATED"/>
    <property type="match status" value="1"/>
</dbReference>
<sequence length="299" mass="34427">MDTYDLDCHIELVKPFGVLITPNHPEQAITTLSVDALRELARTHLLVVLRGFQSGFTDKEKLTEYTRRWGEVMMWPFGAVLDVMEHSDPSDHVLDNTEIPLHWDGMYKQTIPEFQIFHCVAAPEAAQGGRTTFVNTEKLVIDANDDERDMWKKTSVTYRTSRVTHYGGEVVSPLVCLHPDGKKWVMRYNVPMKKEEGKYSDHHLLVMNGLSLEEQETLENALYERLHDPRYLYAHQWQSGDIVINDNFTLLHGREAFITHSPRHLQRVHIHGTPVCENSHFRTISVPDSDSVNASLKEI</sequence>
<dbReference type="AlphaFoldDB" id="A0A2G0Q004"/>
<dbReference type="InterPro" id="IPR050411">
    <property type="entry name" value="AlphaKG_dependent_hydroxylases"/>
</dbReference>
<keyword evidence="2" id="KW-0560">Oxidoreductase</keyword>
<dbReference type="Gene3D" id="3.60.130.10">
    <property type="entry name" value="Clavaminate synthase-like"/>
    <property type="match status" value="1"/>
</dbReference>
<feature type="domain" description="TauD/TfdA-like" evidence="3">
    <location>
        <begin position="23"/>
        <end position="268"/>
    </location>
</feature>